<evidence type="ECO:0008006" key="3">
    <source>
        <dbReference type="Google" id="ProtNLM"/>
    </source>
</evidence>
<evidence type="ECO:0000313" key="1">
    <source>
        <dbReference type="EMBL" id="GLZ81803.1"/>
    </source>
</evidence>
<keyword evidence="2" id="KW-1185">Reference proteome</keyword>
<reference evidence="1" key="1">
    <citation type="submission" date="2023-03" db="EMBL/GenBank/DDBJ databases">
        <title>Actinorhabdospora filicis NBRC 111898.</title>
        <authorList>
            <person name="Ichikawa N."/>
            <person name="Sato H."/>
            <person name="Tonouchi N."/>
        </authorList>
    </citation>
    <scope>NUCLEOTIDE SEQUENCE</scope>
    <source>
        <strain evidence="1">NBRC 111898</strain>
    </source>
</reference>
<dbReference type="Proteomes" id="UP001165079">
    <property type="component" value="Unassembled WGS sequence"/>
</dbReference>
<accession>A0A9W6WD69</accession>
<dbReference type="EMBL" id="BSTX01000007">
    <property type="protein sequence ID" value="GLZ81803.1"/>
    <property type="molecule type" value="Genomic_DNA"/>
</dbReference>
<gene>
    <name evidence="1" type="ORF">Afil01_66100</name>
</gene>
<proteinExistence type="predicted"/>
<organism evidence="1 2">
    <name type="scientific">Actinorhabdospora filicis</name>
    <dbReference type="NCBI Taxonomy" id="1785913"/>
    <lineage>
        <taxon>Bacteria</taxon>
        <taxon>Bacillati</taxon>
        <taxon>Actinomycetota</taxon>
        <taxon>Actinomycetes</taxon>
        <taxon>Micromonosporales</taxon>
        <taxon>Micromonosporaceae</taxon>
        <taxon>Actinorhabdospora</taxon>
    </lineage>
</organism>
<dbReference type="AlphaFoldDB" id="A0A9W6WD69"/>
<protein>
    <recommendedName>
        <fullName evidence="3">DUF3558 domain-containing protein</fullName>
    </recommendedName>
</protein>
<comment type="caution">
    <text evidence="1">The sequence shown here is derived from an EMBL/GenBank/DDBJ whole genome shotgun (WGS) entry which is preliminary data.</text>
</comment>
<evidence type="ECO:0000313" key="2">
    <source>
        <dbReference type="Proteomes" id="UP001165079"/>
    </source>
</evidence>
<name>A0A9W6WD69_9ACTN</name>
<sequence>MWLARERPRSANPVHRGLTRAILWLLPLCAVALLVIRAYAVPEAPDDLDPAYPDVCAELTPLAAKVLAASTLDDRTLDRDSTRCEWRAGESLLRVEAQRPLYVSSGETALGEAAEDYRDKVDGARGTTGVTPVPLVGVGVGVGDEAVWAAGEDRSVLVARVGPHVLELTVSMADPPQNQAQTAMLIAMALLERLPAE</sequence>